<evidence type="ECO:0000313" key="2">
    <source>
        <dbReference type="EMBL" id="SDY42247.1"/>
    </source>
</evidence>
<keyword evidence="1" id="KW-0812">Transmembrane</keyword>
<keyword evidence="3" id="KW-1185">Reference proteome</keyword>
<dbReference type="Proteomes" id="UP000199026">
    <property type="component" value="Unassembled WGS sequence"/>
</dbReference>
<dbReference type="GeneID" id="78124194"/>
<proteinExistence type="predicted"/>
<dbReference type="InterPro" id="IPR010718">
    <property type="entry name" value="DUF1294"/>
</dbReference>
<keyword evidence="1" id="KW-0472">Membrane</keyword>
<name>A0A1H3JQS8_9RHOB</name>
<protein>
    <recommendedName>
        <fullName evidence="4">DUF1294 domain-containing protein</fullName>
    </recommendedName>
</protein>
<feature type="transmembrane region" description="Helical" evidence="1">
    <location>
        <begin position="74"/>
        <end position="91"/>
    </location>
</feature>
<dbReference type="OrthoDB" id="72963at2"/>
<evidence type="ECO:0000256" key="1">
    <source>
        <dbReference type="SAM" id="Phobius"/>
    </source>
</evidence>
<evidence type="ECO:0008006" key="4">
    <source>
        <dbReference type="Google" id="ProtNLM"/>
    </source>
</evidence>
<dbReference type="EMBL" id="FNPR01000002">
    <property type="protein sequence ID" value="SDY42247.1"/>
    <property type="molecule type" value="Genomic_DNA"/>
</dbReference>
<evidence type="ECO:0000313" key="3">
    <source>
        <dbReference type="Proteomes" id="UP000199026"/>
    </source>
</evidence>
<dbReference type="AlphaFoldDB" id="A0A1H3JQS8"/>
<gene>
    <name evidence="2" type="ORF">SAMN05444486_102116</name>
</gene>
<reference evidence="2 3" key="1">
    <citation type="submission" date="2016-10" db="EMBL/GenBank/DDBJ databases">
        <authorList>
            <person name="de Groot N.N."/>
        </authorList>
    </citation>
    <scope>NUCLEOTIDE SEQUENCE [LARGE SCALE GENOMIC DNA]</scope>
    <source>
        <strain evidence="2 3">DSM 24677</strain>
    </source>
</reference>
<dbReference type="Pfam" id="PF06961">
    <property type="entry name" value="DUF1294"/>
    <property type="match status" value="1"/>
</dbReference>
<dbReference type="RefSeq" id="WP_089889386.1">
    <property type="nucleotide sequence ID" value="NZ_CALJFH010000008.1"/>
</dbReference>
<dbReference type="STRING" id="576131.SAMN05444486_102116"/>
<keyword evidence="1" id="KW-1133">Transmembrane helix</keyword>
<feature type="transmembrane region" description="Helical" evidence="1">
    <location>
        <begin position="36"/>
        <end position="53"/>
    </location>
</feature>
<organism evidence="2 3">
    <name type="scientific">Lentibacter algarum</name>
    <dbReference type="NCBI Taxonomy" id="576131"/>
    <lineage>
        <taxon>Bacteria</taxon>
        <taxon>Pseudomonadati</taxon>
        <taxon>Pseudomonadota</taxon>
        <taxon>Alphaproteobacteria</taxon>
        <taxon>Rhodobacterales</taxon>
        <taxon>Roseobacteraceae</taxon>
        <taxon>Lentibacter</taxon>
    </lineage>
</organism>
<accession>A0A1H3JQS8</accession>
<sequence length="92" mass="10516">MFVLIKYALLINLVSLAAFGWDKSSARLGHMRLRELSLLRLGLLGGWFGLKLGQRLFIHKKAPHPFHTKLNRTIWFNLLSLIIAGVLYEVTT</sequence>